<dbReference type="GeneID" id="26305069"/>
<evidence type="ECO:0000313" key="2">
    <source>
        <dbReference type="Proteomes" id="UP000053758"/>
    </source>
</evidence>
<gene>
    <name evidence="1" type="ORF">PAN0_011c4336</name>
</gene>
<keyword evidence="2" id="KW-1185">Reference proteome</keyword>
<sequence length="315" mass="33848">MGLVDGISFLRYAQEAPSIYVLPLGVRRAATTLLRWPEIGRASFSTSRRAPTGSSLQQSSGSVEAPLDLQRSDMRFLSIHPTRLAEKIPGVGPNEQRQIFCARAYNERIWHAASSGRRKAASRGSTFCETRAEPKPHHAGPATALSHSPDRGLVFRSAKKAKLPWEVCGHEDVGAGLERGPLTPRLGMDAWPPALGGYLPRNPCTGAYGVGGKLYSETTDDPSQQATCVDAATPFLLIRIADFALCFASIRTFPNNDWLVFDRAYAVALSTFASLASSDLPADTVAKLVVRSAKPPIPGPSSDPHRPTSLSTAKG</sequence>
<reference evidence="2" key="1">
    <citation type="journal article" date="2014" name="Genome Announc.">
        <title>Draft Genome Sequence of the Yeast Pseudozyma antarctica Type Strain JCM10317, a Producer of the Glycolipid Biosurfactants, Mannosylerythritol Lipids.</title>
        <authorList>
            <person name="Saika A."/>
            <person name="Koike H."/>
            <person name="Hori T."/>
            <person name="Fukuoka T."/>
            <person name="Sato S."/>
            <person name="Habe H."/>
            <person name="Kitamoto D."/>
            <person name="Morita T."/>
        </authorList>
    </citation>
    <scope>NUCLEOTIDE SEQUENCE [LARGE SCALE GENOMIC DNA]</scope>
    <source>
        <strain evidence="2">JCM 10317</strain>
    </source>
</reference>
<proteinExistence type="predicted"/>
<dbReference type="HOGENOM" id="CLU_882765_0_0_1"/>
<name>A0A081CHG8_PSEA2</name>
<dbReference type="AlphaFoldDB" id="A0A081CHG8"/>
<organism evidence="1 2">
    <name type="scientific">Pseudozyma antarctica</name>
    <name type="common">Yeast</name>
    <name type="synonym">Candida antarctica</name>
    <dbReference type="NCBI Taxonomy" id="84753"/>
    <lineage>
        <taxon>Eukaryota</taxon>
        <taxon>Fungi</taxon>
        <taxon>Dikarya</taxon>
        <taxon>Basidiomycota</taxon>
        <taxon>Ustilaginomycotina</taxon>
        <taxon>Ustilaginomycetes</taxon>
        <taxon>Ustilaginales</taxon>
        <taxon>Ustilaginaceae</taxon>
        <taxon>Moesziomyces</taxon>
    </lineage>
</organism>
<protein>
    <submittedName>
        <fullName evidence="1">Uncharacterized protein</fullName>
    </submittedName>
</protein>
<dbReference type="RefSeq" id="XP_014655792.1">
    <property type="nucleotide sequence ID" value="XM_014800306.1"/>
</dbReference>
<dbReference type="EMBL" id="DF830078">
    <property type="protein sequence ID" value="GAK66114.1"/>
    <property type="molecule type" value="Genomic_DNA"/>
</dbReference>
<evidence type="ECO:0000313" key="1">
    <source>
        <dbReference type="EMBL" id="GAK66114.1"/>
    </source>
</evidence>
<accession>A0A081CHG8</accession>
<dbReference type="Proteomes" id="UP000053758">
    <property type="component" value="Unassembled WGS sequence"/>
</dbReference>